<evidence type="ECO:0000256" key="6">
    <source>
        <dbReference type="SAM" id="MobiDB-lite"/>
    </source>
</evidence>
<keyword evidence="2 5" id="KW-0238">DNA-binding</keyword>
<evidence type="ECO:0000256" key="3">
    <source>
        <dbReference type="ARBA" id="ARBA00023163"/>
    </source>
</evidence>
<feature type="domain" description="T-box" evidence="7">
    <location>
        <begin position="9"/>
        <end position="78"/>
    </location>
</feature>
<keyword evidence="1" id="KW-0805">Transcription regulation</keyword>
<dbReference type="GO" id="GO:0045893">
    <property type="term" value="P:positive regulation of DNA-templated transcription"/>
    <property type="evidence" value="ECO:0007669"/>
    <property type="project" value="InterPro"/>
</dbReference>
<dbReference type="GO" id="GO:0001708">
    <property type="term" value="P:cell fate specification"/>
    <property type="evidence" value="ECO:0007669"/>
    <property type="project" value="TreeGrafter"/>
</dbReference>
<feature type="region of interest" description="Disordered" evidence="6">
    <location>
        <begin position="76"/>
        <end position="142"/>
    </location>
</feature>
<keyword evidence="4 5" id="KW-0539">Nucleus</keyword>
<comment type="subcellular location">
    <subcellularLocation>
        <location evidence="5">Nucleus</location>
    </subcellularLocation>
</comment>
<proteinExistence type="predicted"/>
<accession>A0A7R9F6P4</accession>
<comment type="caution">
    <text evidence="5">Lacks conserved residue(s) required for the propagation of feature annotation.</text>
</comment>
<evidence type="ECO:0000256" key="2">
    <source>
        <dbReference type="ARBA" id="ARBA00023125"/>
    </source>
</evidence>
<evidence type="ECO:0000256" key="5">
    <source>
        <dbReference type="PROSITE-ProRule" id="PRU00201"/>
    </source>
</evidence>
<feature type="compositionally biased region" description="Low complexity" evidence="6">
    <location>
        <begin position="105"/>
        <end position="131"/>
    </location>
</feature>
<feature type="compositionally biased region" description="Basic residues" evidence="6">
    <location>
        <begin position="76"/>
        <end position="88"/>
    </location>
</feature>
<gene>
    <name evidence="8" type="ORF">TBIB3V08_LOCUS9967</name>
</gene>
<protein>
    <recommendedName>
        <fullName evidence="7">T-box domain-containing protein</fullName>
    </recommendedName>
</protein>
<evidence type="ECO:0000256" key="4">
    <source>
        <dbReference type="ARBA" id="ARBA00023242"/>
    </source>
</evidence>
<dbReference type="GO" id="GO:0000785">
    <property type="term" value="C:chromatin"/>
    <property type="evidence" value="ECO:0007669"/>
    <property type="project" value="TreeGrafter"/>
</dbReference>
<dbReference type="Pfam" id="PF00907">
    <property type="entry name" value="T-box"/>
    <property type="match status" value="1"/>
</dbReference>
<dbReference type="PRINTS" id="PR00937">
    <property type="entry name" value="TBOX"/>
</dbReference>
<evidence type="ECO:0000256" key="1">
    <source>
        <dbReference type="ARBA" id="ARBA00023015"/>
    </source>
</evidence>
<sequence>MLGFESLLGVLKVVLMSMHKYIPRVLVLRSSDDIANPYQCSAAVSFSEAEFIAVTAYQNVKMTRLKIDNNPFAKGFRKGGLSKHKSKSPTKEDNEKVIPRKRSCSEPSSDSSLGESSRSSLCSCSPASTTAETDSAESRLIAPPIPRPIPPFPYISWGDLFSPTLRPYLHQPTYPSYSLPFKSDSYMSDIHPLWRYPYLIPQPVVHPQSLLPPPPPDHRYSLPLPATASLEPYLIDLSLRERRYCSS</sequence>
<dbReference type="GO" id="GO:0005634">
    <property type="term" value="C:nucleus"/>
    <property type="evidence" value="ECO:0007669"/>
    <property type="project" value="UniProtKB-SubCell"/>
</dbReference>
<name>A0A7R9F6P4_9NEOP</name>
<dbReference type="InterPro" id="IPR008967">
    <property type="entry name" value="p53-like_TF_DNA-bd_sf"/>
</dbReference>
<reference evidence="8" key="1">
    <citation type="submission" date="2020-11" db="EMBL/GenBank/DDBJ databases">
        <authorList>
            <person name="Tran Van P."/>
        </authorList>
    </citation>
    <scope>NUCLEOTIDE SEQUENCE</scope>
</reference>
<evidence type="ECO:0000259" key="7">
    <source>
        <dbReference type="PROSITE" id="PS50252"/>
    </source>
</evidence>
<feature type="compositionally biased region" description="Basic and acidic residues" evidence="6">
    <location>
        <begin position="89"/>
        <end position="98"/>
    </location>
</feature>
<dbReference type="AlphaFoldDB" id="A0A7R9F6P4"/>
<dbReference type="Gene3D" id="2.60.40.820">
    <property type="entry name" value="Transcription factor, T-box"/>
    <property type="match status" value="1"/>
</dbReference>
<dbReference type="EMBL" id="OD569097">
    <property type="protein sequence ID" value="CAD7447658.1"/>
    <property type="molecule type" value="Genomic_DNA"/>
</dbReference>
<dbReference type="InterPro" id="IPR046360">
    <property type="entry name" value="T-box_DNA-bd"/>
</dbReference>
<dbReference type="InterPro" id="IPR001699">
    <property type="entry name" value="TF_T-box"/>
</dbReference>
<dbReference type="InterPro" id="IPR036960">
    <property type="entry name" value="T-box_sf"/>
</dbReference>
<dbReference type="GO" id="GO:0000978">
    <property type="term" value="F:RNA polymerase II cis-regulatory region sequence-specific DNA binding"/>
    <property type="evidence" value="ECO:0007669"/>
    <property type="project" value="InterPro"/>
</dbReference>
<dbReference type="PANTHER" id="PTHR11267:SF181">
    <property type="entry name" value="OPTOMOTOR-BLIND PROTEIN"/>
    <property type="match status" value="1"/>
</dbReference>
<organism evidence="8">
    <name type="scientific">Timema bartmani</name>
    <dbReference type="NCBI Taxonomy" id="61472"/>
    <lineage>
        <taxon>Eukaryota</taxon>
        <taxon>Metazoa</taxon>
        <taxon>Ecdysozoa</taxon>
        <taxon>Arthropoda</taxon>
        <taxon>Hexapoda</taxon>
        <taxon>Insecta</taxon>
        <taxon>Pterygota</taxon>
        <taxon>Neoptera</taxon>
        <taxon>Polyneoptera</taxon>
        <taxon>Phasmatodea</taxon>
        <taxon>Timematodea</taxon>
        <taxon>Timematoidea</taxon>
        <taxon>Timematidae</taxon>
        <taxon>Timema</taxon>
    </lineage>
</organism>
<dbReference type="SUPFAM" id="SSF49417">
    <property type="entry name" value="p53-like transcription factors"/>
    <property type="match status" value="1"/>
</dbReference>
<dbReference type="PROSITE" id="PS50252">
    <property type="entry name" value="TBOX_3"/>
    <property type="match status" value="1"/>
</dbReference>
<keyword evidence="3" id="KW-0804">Transcription</keyword>
<evidence type="ECO:0000313" key="8">
    <source>
        <dbReference type="EMBL" id="CAD7447658.1"/>
    </source>
</evidence>
<dbReference type="GO" id="GO:0000981">
    <property type="term" value="F:DNA-binding transcription factor activity, RNA polymerase II-specific"/>
    <property type="evidence" value="ECO:0007669"/>
    <property type="project" value="TreeGrafter"/>
</dbReference>
<dbReference type="PANTHER" id="PTHR11267">
    <property type="entry name" value="T-BOX PROTEIN-RELATED"/>
    <property type="match status" value="1"/>
</dbReference>